<feature type="non-terminal residue" evidence="1">
    <location>
        <position position="61"/>
    </location>
</feature>
<dbReference type="Proteomes" id="UP000243006">
    <property type="component" value="Unassembled WGS sequence"/>
</dbReference>
<reference evidence="1 2" key="1">
    <citation type="submission" date="2015-04" db="EMBL/GenBank/DDBJ databases">
        <title>Draft genome of the roundworm Trichinella nativa.</title>
        <authorList>
            <person name="Mitreva M."/>
        </authorList>
    </citation>
    <scope>NUCLEOTIDE SEQUENCE [LARGE SCALE GENOMIC DNA]</scope>
    <source>
        <strain evidence="1 2">ISS45</strain>
    </source>
</reference>
<gene>
    <name evidence="1" type="ORF">D917_08624</name>
</gene>
<comment type="caution">
    <text evidence="1">The sequence shown here is derived from an EMBL/GenBank/DDBJ whole genome shotgun (WGS) entry which is preliminary data.</text>
</comment>
<dbReference type="EMBL" id="LVZM01010552">
    <property type="protein sequence ID" value="OUC45154.1"/>
    <property type="molecule type" value="Genomic_DNA"/>
</dbReference>
<dbReference type="AlphaFoldDB" id="A0A1Y3EJ58"/>
<accession>A0A1Y3EJ58</accession>
<name>A0A1Y3EJ58_9BILA</name>
<evidence type="ECO:0000313" key="2">
    <source>
        <dbReference type="Proteomes" id="UP000243006"/>
    </source>
</evidence>
<sequence length="61" mass="7041">MQPGGACFRRMKVKFGTKIFDGNLSQWHTLPTNQEYLLRTGFNCPALHAVFRNQSNELIEK</sequence>
<proteinExistence type="predicted"/>
<protein>
    <submittedName>
        <fullName evidence="1">Uncharacterized protein</fullName>
    </submittedName>
</protein>
<organism evidence="1 2">
    <name type="scientific">Trichinella nativa</name>
    <dbReference type="NCBI Taxonomy" id="6335"/>
    <lineage>
        <taxon>Eukaryota</taxon>
        <taxon>Metazoa</taxon>
        <taxon>Ecdysozoa</taxon>
        <taxon>Nematoda</taxon>
        <taxon>Enoplea</taxon>
        <taxon>Dorylaimia</taxon>
        <taxon>Trichinellida</taxon>
        <taxon>Trichinellidae</taxon>
        <taxon>Trichinella</taxon>
    </lineage>
</organism>
<evidence type="ECO:0000313" key="1">
    <source>
        <dbReference type="EMBL" id="OUC45154.1"/>
    </source>
</evidence>